<reference evidence="2" key="1">
    <citation type="journal article" date="2015" name="Nature">
        <title>Complex archaea that bridge the gap between prokaryotes and eukaryotes.</title>
        <authorList>
            <person name="Spang A."/>
            <person name="Saw J.H."/>
            <person name="Jorgensen S.L."/>
            <person name="Zaremba-Niedzwiedzka K."/>
            <person name="Martijn J."/>
            <person name="Lind A.E."/>
            <person name="van Eijk R."/>
            <person name="Schleper C."/>
            <person name="Guy L."/>
            <person name="Ettema T.J."/>
        </authorList>
    </citation>
    <scope>NUCLEOTIDE SEQUENCE</scope>
</reference>
<evidence type="ECO:0000313" key="2">
    <source>
        <dbReference type="EMBL" id="KKN82135.1"/>
    </source>
</evidence>
<feature type="region of interest" description="Disordered" evidence="1">
    <location>
        <begin position="167"/>
        <end position="267"/>
    </location>
</feature>
<sequence length="267" mass="28025">MTNDKPQPQEKEAVRTTIVGGRPPGPGKSVGQIPQGIEVLVKKASVDPAFEVLLLEKRGGAAKEIDLQLDADEALLLAAIPREQLEAFIHRTRIPESSKAVFLGKVAAAMLIALGAVAGCDRDIATQGIREDDPKEKAAAASRPAESDARPAGDSPVFIAGIMIVDEPNTQPAPPAPQGIRPDTPATEPATQPGPPPGAIRSFSRGITPDHPLPPATQPAQDDKGPTSQPESQPASRPASQPADSADDAKPDDDSDRVDQITRGMRW</sequence>
<dbReference type="EMBL" id="LAZR01000205">
    <property type="protein sequence ID" value="KKN82135.1"/>
    <property type="molecule type" value="Genomic_DNA"/>
</dbReference>
<proteinExistence type="predicted"/>
<comment type="caution">
    <text evidence="2">The sequence shown here is derived from an EMBL/GenBank/DDBJ whole genome shotgun (WGS) entry which is preliminary data.</text>
</comment>
<feature type="region of interest" description="Disordered" evidence="1">
    <location>
        <begin position="128"/>
        <end position="154"/>
    </location>
</feature>
<evidence type="ECO:0000256" key="1">
    <source>
        <dbReference type="SAM" id="MobiDB-lite"/>
    </source>
</evidence>
<feature type="compositionally biased region" description="Low complexity" evidence="1">
    <location>
        <begin position="228"/>
        <end position="244"/>
    </location>
</feature>
<feature type="compositionally biased region" description="Basic and acidic residues" evidence="1">
    <location>
        <begin position="128"/>
        <end position="138"/>
    </location>
</feature>
<protein>
    <submittedName>
        <fullName evidence="2">Uncharacterized protein</fullName>
    </submittedName>
</protein>
<name>A0A0F9TLW1_9ZZZZ</name>
<organism evidence="2">
    <name type="scientific">marine sediment metagenome</name>
    <dbReference type="NCBI Taxonomy" id="412755"/>
    <lineage>
        <taxon>unclassified sequences</taxon>
        <taxon>metagenomes</taxon>
        <taxon>ecological metagenomes</taxon>
    </lineage>
</organism>
<gene>
    <name evidence="2" type="ORF">LCGC14_0312470</name>
</gene>
<accession>A0A0F9TLW1</accession>
<feature type="region of interest" description="Disordered" evidence="1">
    <location>
        <begin position="1"/>
        <end position="31"/>
    </location>
</feature>
<dbReference type="AlphaFoldDB" id="A0A0F9TLW1"/>